<feature type="compositionally biased region" description="Low complexity" evidence="2">
    <location>
        <begin position="224"/>
        <end position="233"/>
    </location>
</feature>
<evidence type="ECO:0000313" key="4">
    <source>
        <dbReference type="EMBL" id="RKO96983.1"/>
    </source>
</evidence>
<dbReference type="Pfam" id="PF00364">
    <property type="entry name" value="Biotin_lipoyl"/>
    <property type="match status" value="1"/>
</dbReference>
<feature type="compositionally biased region" description="Low complexity" evidence="2">
    <location>
        <begin position="130"/>
        <end position="142"/>
    </location>
</feature>
<dbReference type="InterPro" id="IPR011053">
    <property type="entry name" value="Single_hybrid_motif"/>
</dbReference>
<feature type="domain" description="Lipoyl-binding" evidence="3">
    <location>
        <begin position="2"/>
        <end position="46"/>
    </location>
</feature>
<evidence type="ECO:0000259" key="3">
    <source>
        <dbReference type="Pfam" id="PF00364"/>
    </source>
</evidence>
<feature type="region of interest" description="Disordered" evidence="2">
    <location>
        <begin position="104"/>
        <end position="312"/>
    </location>
</feature>
<keyword evidence="1" id="KW-0092">Biotin</keyword>
<feature type="compositionally biased region" description="Basic and acidic residues" evidence="2">
    <location>
        <begin position="236"/>
        <end position="248"/>
    </location>
</feature>
<dbReference type="AlphaFoldDB" id="A0A4P9WXC6"/>
<protein>
    <recommendedName>
        <fullName evidence="3">Lipoyl-binding domain-containing protein</fullName>
    </recommendedName>
</protein>
<name>A0A4P9WXC6_9FUNG</name>
<gene>
    <name evidence="4" type="ORF">CAUPRSCDRAFT_11322</name>
</gene>
<feature type="compositionally biased region" description="Basic residues" evidence="2">
    <location>
        <begin position="145"/>
        <end position="169"/>
    </location>
</feature>
<dbReference type="InterPro" id="IPR000089">
    <property type="entry name" value="Biotin_lipoyl"/>
</dbReference>
<sequence length="355" mass="36935">MISAGDVYCEIEVMKMILPLTAAIGGKLQILQNPGAIIRKGALLARVVMDDNENDNGGCQTTASRSSVVPFEGSWAFDAAANALREDGAAVDAADADAGAVGIDALLHDPPPRRQAPHARRHRHRHDGAAPRGGRHAAATSAGRERRRERRVARPQGIARRRGRRHRRPGPADPAAVPQTAALHASRDRRAGGGGGRPDAAVRGHRAPAAPPGPRAALVDRGRPVIGAGAGARARPRAERGPLRDRDLPAPGPERGRGRRAAAQQQRQRAPAGRLRRAPLCPPRDAARRAAAATDAAARRRPRPRAAGAAQRAAGGVRAIHGDLTGAVRAVGVVHGVVVVVALVVAVRGLCGVVG</sequence>
<proteinExistence type="predicted"/>
<dbReference type="PROSITE" id="PS00188">
    <property type="entry name" value="BIOTIN"/>
    <property type="match status" value="1"/>
</dbReference>
<organism evidence="4 5">
    <name type="scientific">Caulochytrium protostelioides</name>
    <dbReference type="NCBI Taxonomy" id="1555241"/>
    <lineage>
        <taxon>Eukaryota</taxon>
        <taxon>Fungi</taxon>
        <taxon>Fungi incertae sedis</taxon>
        <taxon>Chytridiomycota</taxon>
        <taxon>Chytridiomycota incertae sedis</taxon>
        <taxon>Chytridiomycetes</taxon>
        <taxon>Caulochytriales</taxon>
        <taxon>Caulochytriaceae</taxon>
        <taxon>Caulochytrium</taxon>
    </lineage>
</organism>
<feature type="compositionally biased region" description="Low complexity" evidence="2">
    <location>
        <begin position="261"/>
        <end position="273"/>
    </location>
</feature>
<dbReference type="EMBL" id="ML009482">
    <property type="protein sequence ID" value="RKO96983.1"/>
    <property type="molecule type" value="Genomic_DNA"/>
</dbReference>
<evidence type="ECO:0000256" key="2">
    <source>
        <dbReference type="SAM" id="MobiDB-lite"/>
    </source>
</evidence>
<dbReference type="SUPFAM" id="SSF51230">
    <property type="entry name" value="Single hybrid motif"/>
    <property type="match status" value="1"/>
</dbReference>
<dbReference type="Gene3D" id="2.40.50.100">
    <property type="match status" value="1"/>
</dbReference>
<accession>A0A4P9WXC6</accession>
<evidence type="ECO:0000313" key="5">
    <source>
        <dbReference type="Proteomes" id="UP000268535"/>
    </source>
</evidence>
<reference evidence="5" key="1">
    <citation type="journal article" date="2018" name="Nat. Microbiol.">
        <title>Leveraging single-cell genomics to expand the fungal tree of life.</title>
        <authorList>
            <person name="Ahrendt S.R."/>
            <person name="Quandt C.A."/>
            <person name="Ciobanu D."/>
            <person name="Clum A."/>
            <person name="Salamov A."/>
            <person name="Andreopoulos B."/>
            <person name="Cheng J.F."/>
            <person name="Woyke T."/>
            <person name="Pelin A."/>
            <person name="Henrissat B."/>
            <person name="Reynolds N.K."/>
            <person name="Benny G.L."/>
            <person name="Smith M.E."/>
            <person name="James T.Y."/>
            <person name="Grigoriev I.V."/>
        </authorList>
    </citation>
    <scope>NUCLEOTIDE SEQUENCE [LARGE SCALE GENOMIC DNA]</scope>
    <source>
        <strain evidence="5">ATCC 52028</strain>
    </source>
</reference>
<dbReference type="Proteomes" id="UP000268535">
    <property type="component" value="Unassembled WGS sequence"/>
</dbReference>
<evidence type="ECO:0000256" key="1">
    <source>
        <dbReference type="ARBA" id="ARBA00023267"/>
    </source>
</evidence>
<dbReference type="InterPro" id="IPR001882">
    <property type="entry name" value="Biotin_BS"/>
</dbReference>
<feature type="compositionally biased region" description="Basic residues" evidence="2">
    <location>
        <begin position="115"/>
        <end position="126"/>
    </location>
</feature>
<dbReference type="CDD" id="cd06850">
    <property type="entry name" value="biotinyl_domain"/>
    <property type="match status" value="1"/>
</dbReference>